<dbReference type="Proteomes" id="UP001431783">
    <property type="component" value="Unassembled WGS sequence"/>
</dbReference>
<evidence type="ECO:0000259" key="1">
    <source>
        <dbReference type="PROSITE" id="PS50878"/>
    </source>
</evidence>
<dbReference type="Pfam" id="PF00078">
    <property type="entry name" value="RVT_1"/>
    <property type="match status" value="1"/>
</dbReference>
<dbReference type="PANTHER" id="PTHR33332">
    <property type="entry name" value="REVERSE TRANSCRIPTASE DOMAIN-CONTAINING PROTEIN"/>
    <property type="match status" value="1"/>
</dbReference>
<keyword evidence="3" id="KW-1185">Reference proteome</keyword>
<dbReference type="GO" id="GO:0071897">
    <property type="term" value="P:DNA biosynthetic process"/>
    <property type="evidence" value="ECO:0007669"/>
    <property type="project" value="UniProtKB-ARBA"/>
</dbReference>
<dbReference type="EMBL" id="JARQZJ010000031">
    <property type="protein sequence ID" value="KAK9874272.1"/>
    <property type="molecule type" value="Genomic_DNA"/>
</dbReference>
<dbReference type="InterPro" id="IPR000477">
    <property type="entry name" value="RT_dom"/>
</dbReference>
<comment type="caution">
    <text evidence="2">The sequence shown here is derived from an EMBL/GenBank/DDBJ whole genome shotgun (WGS) entry which is preliminary data.</text>
</comment>
<evidence type="ECO:0000313" key="2">
    <source>
        <dbReference type="EMBL" id="KAK9874272.1"/>
    </source>
</evidence>
<dbReference type="PROSITE" id="PS50878">
    <property type="entry name" value="RT_POL"/>
    <property type="match status" value="1"/>
</dbReference>
<gene>
    <name evidence="2" type="ORF">WA026_002626</name>
</gene>
<accession>A0AAW1TS13</accession>
<feature type="domain" description="Reverse transcriptase" evidence="1">
    <location>
        <begin position="1"/>
        <end position="144"/>
    </location>
</feature>
<evidence type="ECO:0000313" key="3">
    <source>
        <dbReference type="Proteomes" id="UP001431783"/>
    </source>
</evidence>
<name>A0AAW1TS13_9CUCU</name>
<sequence>MGSYLQNRMQRVIMQVEGQKYTSPKEEVSMGVPQGSIMGPFLFILYVNDLPAEHKNIHEILLYADDTNVLVTGNNTQHLQDETVITMEKISKWCNDNNLILNMEKTEAIIFSADHKVSNQNGTLEINNINILLSDTVKFLGLHIDTNLKWNKHVEKLAQKLSVNYIPLEY</sequence>
<dbReference type="InterPro" id="IPR043502">
    <property type="entry name" value="DNA/RNA_pol_sf"/>
</dbReference>
<reference evidence="2 3" key="1">
    <citation type="submission" date="2023-03" db="EMBL/GenBank/DDBJ databases">
        <title>Genome insight into feeding habits of ladybird beetles.</title>
        <authorList>
            <person name="Li H.-S."/>
            <person name="Huang Y.-H."/>
            <person name="Pang H."/>
        </authorList>
    </citation>
    <scope>NUCLEOTIDE SEQUENCE [LARGE SCALE GENOMIC DNA]</scope>
    <source>
        <strain evidence="2">SYSU_2023b</strain>
        <tissue evidence="2">Whole body</tissue>
    </source>
</reference>
<proteinExistence type="predicted"/>
<organism evidence="2 3">
    <name type="scientific">Henosepilachna vigintioctopunctata</name>
    <dbReference type="NCBI Taxonomy" id="420089"/>
    <lineage>
        <taxon>Eukaryota</taxon>
        <taxon>Metazoa</taxon>
        <taxon>Ecdysozoa</taxon>
        <taxon>Arthropoda</taxon>
        <taxon>Hexapoda</taxon>
        <taxon>Insecta</taxon>
        <taxon>Pterygota</taxon>
        <taxon>Neoptera</taxon>
        <taxon>Endopterygota</taxon>
        <taxon>Coleoptera</taxon>
        <taxon>Polyphaga</taxon>
        <taxon>Cucujiformia</taxon>
        <taxon>Coccinelloidea</taxon>
        <taxon>Coccinellidae</taxon>
        <taxon>Epilachninae</taxon>
        <taxon>Epilachnini</taxon>
        <taxon>Henosepilachna</taxon>
    </lineage>
</organism>
<dbReference type="SUPFAM" id="SSF56672">
    <property type="entry name" value="DNA/RNA polymerases"/>
    <property type="match status" value="1"/>
</dbReference>
<protein>
    <recommendedName>
        <fullName evidence="1">Reverse transcriptase domain-containing protein</fullName>
    </recommendedName>
</protein>
<dbReference type="AlphaFoldDB" id="A0AAW1TS13"/>